<dbReference type="InterPro" id="IPR029016">
    <property type="entry name" value="GAF-like_dom_sf"/>
</dbReference>
<dbReference type="Gene3D" id="3.60.40.10">
    <property type="entry name" value="PPM-type phosphatase domain"/>
    <property type="match status" value="1"/>
</dbReference>
<dbReference type="Pfam" id="PF01590">
    <property type="entry name" value="GAF"/>
    <property type="match status" value="1"/>
</dbReference>
<reference evidence="4" key="2">
    <citation type="submission" date="2020-09" db="EMBL/GenBank/DDBJ databases">
        <authorList>
            <person name="Sun Q."/>
            <person name="Ohkuma M."/>
        </authorList>
    </citation>
    <scope>NUCLEOTIDE SEQUENCE</scope>
    <source>
        <strain evidence="4">JCM 4403</strain>
    </source>
</reference>
<proteinExistence type="predicted"/>
<evidence type="ECO:0000313" key="5">
    <source>
        <dbReference type="Proteomes" id="UP000656732"/>
    </source>
</evidence>
<dbReference type="InterPro" id="IPR052016">
    <property type="entry name" value="Bact_Sigma-Reg"/>
</dbReference>
<keyword evidence="1" id="KW-0378">Hydrolase</keyword>
<evidence type="ECO:0000313" key="4">
    <source>
        <dbReference type="EMBL" id="GGQ94869.1"/>
    </source>
</evidence>
<feature type="domain" description="GAF" evidence="2">
    <location>
        <begin position="199"/>
        <end position="368"/>
    </location>
</feature>
<dbReference type="SMART" id="SM00331">
    <property type="entry name" value="PP2C_SIG"/>
    <property type="match status" value="1"/>
</dbReference>
<organism evidence="4 5">
    <name type="scientific">Streptomyces pilosus</name>
    <dbReference type="NCBI Taxonomy" id="28893"/>
    <lineage>
        <taxon>Bacteria</taxon>
        <taxon>Bacillati</taxon>
        <taxon>Actinomycetota</taxon>
        <taxon>Actinomycetes</taxon>
        <taxon>Kitasatosporales</taxon>
        <taxon>Streptomycetaceae</taxon>
        <taxon>Streptomyces</taxon>
    </lineage>
</organism>
<dbReference type="Proteomes" id="UP000656732">
    <property type="component" value="Unassembled WGS sequence"/>
</dbReference>
<evidence type="ECO:0000259" key="2">
    <source>
        <dbReference type="SMART" id="SM00065"/>
    </source>
</evidence>
<evidence type="ECO:0000259" key="3">
    <source>
        <dbReference type="SMART" id="SM00331"/>
    </source>
</evidence>
<dbReference type="InterPro" id="IPR003018">
    <property type="entry name" value="GAF"/>
</dbReference>
<dbReference type="InterPro" id="IPR001932">
    <property type="entry name" value="PPM-type_phosphatase-like_dom"/>
</dbReference>
<dbReference type="SUPFAM" id="SSF55781">
    <property type="entry name" value="GAF domain-like"/>
    <property type="match status" value="1"/>
</dbReference>
<dbReference type="Pfam" id="PF07228">
    <property type="entry name" value="SpoIIE"/>
    <property type="match status" value="1"/>
</dbReference>
<dbReference type="EMBL" id="BMTU01000010">
    <property type="protein sequence ID" value="GGQ94869.1"/>
    <property type="molecule type" value="Genomic_DNA"/>
</dbReference>
<dbReference type="InterPro" id="IPR036457">
    <property type="entry name" value="PPM-type-like_dom_sf"/>
</dbReference>
<protein>
    <submittedName>
        <fullName evidence="4">Uncharacterized protein</fullName>
    </submittedName>
</protein>
<name>A0A918BVI4_9ACTN</name>
<dbReference type="PANTHER" id="PTHR43156:SF2">
    <property type="entry name" value="STAGE II SPORULATION PROTEIN E"/>
    <property type="match status" value="1"/>
</dbReference>
<dbReference type="PANTHER" id="PTHR43156">
    <property type="entry name" value="STAGE II SPORULATION PROTEIN E-RELATED"/>
    <property type="match status" value="1"/>
</dbReference>
<dbReference type="AlphaFoldDB" id="A0A918BVI4"/>
<feature type="domain" description="PPM-type phosphatase" evidence="3">
    <location>
        <begin position="389"/>
        <end position="610"/>
    </location>
</feature>
<accession>A0A918BVI4</accession>
<keyword evidence="5" id="KW-1185">Reference proteome</keyword>
<reference evidence="4" key="1">
    <citation type="journal article" date="2014" name="Int. J. Syst. Evol. Microbiol.">
        <title>Complete genome sequence of Corynebacterium casei LMG S-19264T (=DSM 44701T), isolated from a smear-ripened cheese.</title>
        <authorList>
            <consortium name="US DOE Joint Genome Institute (JGI-PGF)"/>
            <person name="Walter F."/>
            <person name="Albersmeier A."/>
            <person name="Kalinowski J."/>
            <person name="Ruckert C."/>
        </authorList>
    </citation>
    <scope>NUCLEOTIDE SEQUENCE</scope>
    <source>
        <strain evidence="4">JCM 4403</strain>
    </source>
</reference>
<dbReference type="SMART" id="SM00065">
    <property type="entry name" value="GAF"/>
    <property type="match status" value="1"/>
</dbReference>
<comment type="caution">
    <text evidence="4">The sequence shown here is derived from an EMBL/GenBank/DDBJ whole genome shotgun (WGS) entry which is preliminary data.</text>
</comment>
<dbReference type="GO" id="GO:0016791">
    <property type="term" value="F:phosphatase activity"/>
    <property type="evidence" value="ECO:0007669"/>
    <property type="project" value="TreeGrafter"/>
</dbReference>
<dbReference type="Gene3D" id="3.30.450.40">
    <property type="match status" value="1"/>
</dbReference>
<evidence type="ECO:0000256" key="1">
    <source>
        <dbReference type="ARBA" id="ARBA00022801"/>
    </source>
</evidence>
<gene>
    <name evidence="4" type="ORF">GCM10010280_48100</name>
</gene>
<dbReference type="SUPFAM" id="SSF81606">
    <property type="entry name" value="PP2C-like"/>
    <property type="match status" value="1"/>
</dbReference>
<sequence>MRGGPSPGPGGGGARTEARGAPRVGVAFRGTQPPASTPAPWSVAFAVTDEGPWQLNRFPGREVVGCARRVPALVIPSPGSPAHARATDLRDGPSWLDAPYPVLVLDADGTLADLNPAARHVLAGHGEEKGARRDGVPAWLADAHRGLTDGAGGPAAAPPAAGEIAGRFFEAHPGPAADGSATWWLVDATGRHEAERSLRGARRQAEIRARVSSTLLSSLNVPRCAEVATQTASEHLADAALLVLPPVGRRYAVTHALRGGRAVHTSRRIDPRDVPGLAEALQGYPPVPARWIDPAALPEWVVPAGFDGAVGSVIVAPLPGHGVPAGALVLLRSGTEDAFTADEEEFARLFAARAGAALSAARLYSEQSAITTTLMRELLPPTLENVHGVDYAGRYRAASDHERIGGDFYDVHAGADSSRETFVVLGDVAGKGLEAAVLTGKIRNTLHALLPLASDHEQVLTLLNGALLSSHHTRFATLVLACVRRADDGRVRLRLTSAGHMPPLIVRADGRVEEAATHGTLVGALPSISVRTAEEWLAPGETCLLYTDGITEARGGPLGDELFGEHRLRQALRECAGMPGEAVVERVQMLAAQWLGTGAHDDMATVAVSAPRTARR</sequence>